<name>A0ABN7S4A0_OIKDI</name>
<reference evidence="2 3" key="1">
    <citation type="submission" date="2021-04" db="EMBL/GenBank/DDBJ databases">
        <authorList>
            <person name="Bliznina A."/>
        </authorList>
    </citation>
    <scope>NUCLEOTIDE SEQUENCE [LARGE SCALE GENOMIC DNA]</scope>
</reference>
<feature type="transmembrane region" description="Helical" evidence="1">
    <location>
        <begin position="129"/>
        <end position="153"/>
    </location>
</feature>
<gene>
    <name evidence="2" type="ORF">OKIOD_LOCUS4081</name>
</gene>
<sequence>MYNFLNTQIDKISKLLFSCSCLLLVTQIFSISVGVKYGVYFALEVFLSGIAISIVPGIAGWLGITQAKKEQGPDFYISFKTVACVGNFAGSVAVVGFLLFATYLGAVAYSLSTWGGSRYWFGMSHPMKWAYLSMLVIEWFLMTIIMSVSFVLANYFGCTCCCQDPSNSVAIAPVVVQDAPLTVVTVREEPSSEKAEEIQGF</sequence>
<keyword evidence="1" id="KW-0472">Membrane</keyword>
<keyword evidence="3" id="KW-1185">Reference proteome</keyword>
<keyword evidence="1" id="KW-0812">Transmembrane</keyword>
<organism evidence="2 3">
    <name type="scientific">Oikopleura dioica</name>
    <name type="common">Tunicate</name>
    <dbReference type="NCBI Taxonomy" id="34765"/>
    <lineage>
        <taxon>Eukaryota</taxon>
        <taxon>Metazoa</taxon>
        <taxon>Chordata</taxon>
        <taxon>Tunicata</taxon>
        <taxon>Appendicularia</taxon>
        <taxon>Copelata</taxon>
        <taxon>Oikopleuridae</taxon>
        <taxon>Oikopleura</taxon>
    </lineage>
</organism>
<feature type="transmembrane region" description="Helical" evidence="1">
    <location>
        <begin position="40"/>
        <end position="64"/>
    </location>
</feature>
<protein>
    <submittedName>
        <fullName evidence="2">Oidioi.mRNA.OKI2018_I69.PAR.g12523.t1.cds</fullName>
    </submittedName>
</protein>
<accession>A0ABN7S4A0</accession>
<keyword evidence="1" id="KW-1133">Transmembrane helix</keyword>
<proteinExistence type="predicted"/>
<evidence type="ECO:0000313" key="2">
    <source>
        <dbReference type="EMBL" id="CAG5090247.1"/>
    </source>
</evidence>
<dbReference type="EMBL" id="OU015568">
    <property type="protein sequence ID" value="CAG5090247.1"/>
    <property type="molecule type" value="Genomic_DNA"/>
</dbReference>
<evidence type="ECO:0000313" key="3">
    <source>
        <dbReference type="Proteomes" id="UP001158576"/>
    </source>
</evidence>
<feature type="transmembrane region" description="Helical" evidence="1">
    <location>
        <begin position="85"/>
        <end position="109"/>
    </location>
</feature>
<evidence type="ECO:0000256" key="1">
    <source>
        <dbReference type="SAM" id="Phobius"/>
    </source>
</evidence>
<dbReference type="Proteomes" id="UP001158576">
    <property type="component" value="Chromosome PAR"/>
</dbReference>